<keyword evidence="4" id="KW-0805">Transcription regulation</keyword>
<feature type="domain" description="Tify" evidence="8">
    <location>
        <begin position="280"/>
        <end position="315"/>
    </location>
</feature>
<dbReference type="PANTHER" id="PTHR33077">
    <property type="entry name" value="PROTEIN TIFY 4A-RELATED-RELATED"/>
    <property type="match status" value="1"/>
</dbReference>
<dbReference type="Gramene" id="OGLUM10G08460.1">
    <property type="protein sequence ID" value="OGLUM10G08460.1"/>
    <property type="gene ID" value="OGLUM10G08460"/>
</dbReference>
<dbReference type="STRING" id="40148.A0A0E0BA06"/>
<feature type="domain" description="Tify" evidence="8">
    <location>
        <begin position="61"/>
        <end position="97"/>
    </location>
</feature>
<evidence type="ECO:0000313" key="9">
    <source>
        <dbReference type="EnsemblPlants" id="OGLUM10G08460.1"/>
    </source>
</evidence>
<evidence type="ECO:0000256" key="7">
    <source>
        <dbReference type="SAM" id="MobiDB-lite"/>
    </source>
</evidence>
<evidence type="ECO:0000256" key="6">
    <source>
        <dbReference type="RuleBase" id="RU369065"/>
    </source>
</evidence>
<keyword evidence="5" id="KW-0804">Transcription</keyword>
<protein>
    <recommendedName>
        <fullName evidence="6">Protein TIFY</fullName>
    </recommendedName>
    <alternativeName>
        <fullName evidence="6">Jasmonate ZIM domain-containing protein</fullName>
    </alternativeName>
</protein>
<comment type="subcellular location">
    <subcellularLocation>
        <location evidence="6">Nucleus</location>
    </subcellularLocation>
</comment>
<reference evidence="9" key="1">
    <citation type="submission" date="2015-04" db="UniProtKB">
        <authorList>
            <consortium name="EnsemblPlants"/>
        </authorList>
    </citation>
    <scope>IDENTIFICATION</scope>
</reference>
<dbReference type="PANTHER" id="PTHR33077:SF64">
    <property type="entry name" value="PROTEIN TIFY"/>
    <property type="match status" value="1"/>
</dbReference>
<feature type="compositionally biased region" description="Basic and acidic residues" evidence="7">
    <location>
        <begin position="411"/>
        <end position="424"/>
    </location>
</feature>
<evidence type="ECO:0000256" key="4">
    <source>
        <dbReference type="ARBA" id="ARBA00023015"/>
    </source>
</evidence>
<keyword evidence="2 6" id="KW-1184">Jasmonic acid signaling pathway</keyword>
<reference evidence="9" key="2">
    <citation type="submission" date="2018-05" db="EMBL/GenBank/DDBJ databases">
        <title>OgluRS3 (Oryza glumaepatula Reference Sequence Version 3).</title>
        <authorList>
            <person name="Zhang J."/>
            <person name="Kudrna D."/>
            <person name="Lee S."/>
            <person name="Talag J."/>
            <person name="Welchert J."/>
            <person name="Wing R.A."/>
        </authorList>
    </citation>
    <scope>NUCLEOTIDE SEQUENCE [LARGE SCALE GENOMIC DNA]</scope>
</reference>
<evidence type="ECO:0000256" key="1">
    <source>
        <dbReference type="ARBA" id="ARBA00008614"/>
    </source>
</evidence>
<dbReference type="InterPro" id="IPR010399">
    <property type="entry name" value="Tify_dom"/>
</dbReference>
<comment type="domain">
    <text evidence="6">The jas domain is required for interaction with COI1.</text>
</comment>
<sequence>MAVSDHHCGGGGRSWRFAVACGVLSRCVKAEAAAAANGRHRHHPTMLLMPGADVEPDVREEAAAAAQLKIMYGGRMLVFDDFFPAGGAVVELVRAAARAGQDVRRAGAARRRVGDSRGLDAGLPVVRKVSLQRFVEKRRRMRLGATAPNLLAIRRQCCRQGRRDQAALTTPRYTIFCTLTRVSAARAPERAVMSAADYSAGGRRRRRFAAACGVLSRCVKAESAAAAGKMLAAMAPSAANYGHPAASASTMLLMPGADVAPDVREEGDEAAAAAAGGGSGSGTSARLTIMYGGRAVVFDDYTAESAAEVMRVAARAATKEQHQEDDAYDAANHGGGGGLAADLAVARKDSGSPQRSFVVEKRRRAARISATAPYSPRRPPLAANAVVKDDDGDAGGRWLTLALGAPGSYQEARRGGETSCRPDDADAAAAAALH</sequence>
<dbReference type="GO" id="GO:0009611">
    <property type="term" value="P:response to wounding"/>
    <property type="evidence" value="ECO:0007669"/>
    <property type="project" value="UniProtKB-UniRule"/>
</dbReference>
<evidence type="ECO:0000313" key="10">
    <source>
        <dbReference type="Proteomes" id="UP000026961"/>
    </source>
</evidence>
<dbReference type="AlphaFoldDB" id="A0A0E0BA06"/>
<dbReference type="EnsemblPlants" id="OGLUM10G08460.1">
    <property type="protein sequence ID" value="OGLUM10G08460.1"/>
    <property type="gene ID" value="OGLUM10G08460"/>
</dbReference>
<dbReference type="InterPro" id="IPR018467">
    <property type="entry name" value="CCT_CS"/>
</dbReference>
<dbReference type="Proteomes" id="UP000026961">
    <property type="component" value="Chromosome 10"/>
</dbReference>
<organism evidence="9">
    <name type="scientific">Oryza glumipatula</name>
    <dbReference type="NCBI Taxonomy" id="40148"/>
    <lineage>
        <taxon>Eukaryota</taxon>
        <taxon>Viridiplantae</taxon>
        <taxon>Streptophyta</taxon>
        <taxon>Embryophyta</taxon>
        <taxon>Tracheophyta</taxon>
        <taxon>Spermatophyta</taxon>
        <taxon>Magnoliopsida</taxon>
        <taxon>Liliopsida</taxon>
        <taxon>Poales</taxon>
        <taxon>Poaceae</taxon>
        <taxon>BOP clade</taxon>
        <taxon>Oryzoideae</taxon>
        <taxon>Oryzeae</taxon>
        <taxon>Oryzinae</taxon>
        <taxon>Oryza</taxon>
    </lineage>
</organism>
<proteinExistence type="inferred from homology"/>
<keyword evidence="3" id="KW-0832">Ubl conjugation</keyword>
<dbReference type="GO" id="GO:0005634">
    <property type="term" value="C:nucleus"/>
    <property type="evidence" value="ECO:0007669"/>
    <property type="project" value="UniProtKB-SubCell"/>
</dbReference>
<comment type="function">
    <text evidence="6">Repressor of jasmonate responses.</text>
</comment>
<dbReference type="Pfam" id="PF09425">
    <property type="entry name" value="Jas_motif"/>
    <property type="match status" value="1"/>
</dbReference>
<evidence type="ECO:0000259" key="8">
    <source>
        <dbReference type="PROSITE" id="PS51320"/>
    </source>
</evidence>
<dbReference type="HOGENOM" id="CLU_051749_0_0_1"/>
<keyword evidence="10" id="KW-1185">Reference proteome</keyword>
<evidence type="ECO:0000256" key="2">
    <source>
        <dbReference type="ARBA" id="ARBA00022819"/>
    </source>
</evidence>
<dbReference type="Pfam" id="PF06200">
    <property type="entry name" value="tify"/>
    <property type="match status" value="1"/>
</dbReference>
<dbReference type="InterPro" id="IPR040390">
    <property type="entry name" value="TIFY/JAZ"/>
</dbReference>
<evidence type="ECO:0000256" key="3">
    <source>
        <dbReference type="ARBA" id="ARBA00022843"/>
    </source>
</evidence>
<dbReference type="GO" id="GO:2000022">
    <property type="term" value="P:regulation of jasmonic acid mediated signaling pathway"/>
    <property type="evidence" value="ECO:0007669"/>
    <property type="project" value="UniProtKB-UniRule"/>
</dbReference>
<keyword evidence="6" id="KW-0539">Nucleus</keyword>
<feature type="region of interest" description="Disordered" evidence="7">
    <location>
        <begin position="406"/>
        <end position="434"/>
    </location>
</feature>
<dbReference type="SMART" id="SM00979">
    <property type="entry name" value="TIFY"/>
    <property type="match status" value="2"/>
</dbReference>
<dbReference type="PROSITE" id="PS51320">
    <property type="entry name" value="TIFY"/>
    <property type="match status" value="2"/>
</dbReference>
<dbReference type="GO" id="GO:0031347">
    <property type="term" value="P:regulation of defense response"/>
    <property type="evidence" value="ECO:0007669"/>
    <property type="project" value="UniProtKB-UniRule"/>
</dbReference>
<name>A0A0E0BA06_9ORYZ</name>
<accession>A0A0E0BA06</accession>
<comment type="similarity">
    <text evidence="1 6">Belongs to the TIFY/JAZ family.</text>
</comment>
<evidence type="ECO:0000256" key="5">
    <source>
        <dbReference type="ARBA" id="ARBA00023163"/>
    </source>
</evidence>